<feature type="transmembrane region" description="Helical" evidence="1">
    <location>
        <begin position="117"/>
        <end position="145"/>
    </location>
</feature>
<keyword evidence="1" id="KW-0812">Transmembrane</keyword>
<gene>
    <name evidence="3" type="ORF">H8S64_17420</name>
</gene>
<feature type="transmembrane region" description="Helical" evidence="1">
    <location>
        <begin position="183"/>
        <end position="209"/>
    </location>
</feature>
<organism evidence="3 4">
    <name type="scientific">Butyricimonas hominis</name>
    <dbReference type="NCBI Taxonomy" id="2763032"/>
    <lineage>
        <taxon>Bacteria</taxon>
        <taxon>Pseudomonadati</taxon>
        <taxon>Bacteroidota</taxon>
        <taxon>Bacteroidia</taxon>
        <taxon>Bacteroidales</taxon>
        <taxon>Odoribacteraceae</taxon>
        <taxon>Butyricimonas</taxon>
    </lineage>
</organism>
<feature type="domain" description="Golvesin/Xly CBD-like" evidence="2">
    <location>
        <begin position="977"/>
        <end position="1090"/>
    </location>
</feature>
<keyword evidence="4" id="KW-1185">Reference proteome</keyword>
<evidence type="ECO:0000259" key="2">
    <source>
        <dbReference type="Pfam" id="PF25275"/>
    </source>
</evidence>
<dbReference type="Proteomes" id="UP000646484">
    <property type="component" value="Unassembled WGS sequence"/>
</dbReference>
<keyword evidence="1" id="KW-1133">Transmembrane helix</keyword>
<evidence type="ECO:0000256" key="1">
    <source>
        <dbReference type="SAM" id="Phobius"/>
    </source>
</evidence>
<proteinExistence type="predicted"/>
<accession>A0ABR7D4R6</accession>
<reference evidence="3 4" key="1">
    <citation type="submission" date="2020-08" db="EMBL/GenBank/DDBJ databases">
        <title>Genome public.</title>
        <authorList>
            <person name="Liu C."/>
            <person name="Sun Q."/>
        </authorList>
    </citation>
    <scope>NUCLEOTIDE SEQUENCE [LARGE SCALE GENOMIC DNA]</scope>
    <source>
        <strain evidence="3 4">NSJ-56</strain>
    </source>
</reference>
<keyword evidence="1" id="KW-0472">Membrane</keyword>
<feature type="transmembrane region" description="Helical" evidence="1">
    <location>
        <begin position="151"/>
        <end position="171"/>
    </location>
</feature>
<dbReference type="EMBL" id="JACOOH010000008">
    <property type="protein sequence ID" value="MBC5622874.1"/>
    <property type="molecule type" value="Genomic_DNA"/>
</dbReference>
<feature type="transmembrane region" description="Helical" evidence="1">
    <location>
        <begin position="75"/>
        <end position="96"/>
    </location>
</feature>
<sequence>MNKSNIWIEALYEFRRARRSILFRLFLVLAICGLILYQFTSLGSSDSGSVKHVLQFAPDWTSLALSSAIPFKSAYYFNIIQLLFIVCFVVNDWRMLNVGTRDALYVRPQGNNEMVTGYALGLLLVFTLLNWFLFLTSIIFNIVLYPGSFNLFYYLFYWITLTLPASVYFLGFSCLVIRVIRNLGISLIVSFLLLGGITFLGAGFLHGVLDPCARYLPNMFSDFTGHVNLGNYLLQRGSILLTGGSFAVFSIIPYPRIFNYVRSRKVCLSIACILLVFAAGGAFIYLGRYGKKEELREVYKGVYEKYERDSKIRVVSNDLHVKELADGGISVNSRMTVKNRTSGEVPLIMYLNPGLKITSIKVEGHPVSFRREYQAVLVDEKLIPGDSLEVMIDYEGNIENAFCYLDVSSDEYYSPDVNASGIFRHGNTSAFCERGYKLLPPKCLWYPVGLPPYGASGGMDLNFTRYSLRVEHDPALIAIAQGETIEEGKGVTSFRFTHDMPGISLCIGNYKKRTITIALGLKFDTTRLTLYYHPGHEYLLERYDFPDEEIMMKLKDMKSILEQEECLSFDEKFTKEDWAMVYKLKDSSRDLNEAFEIVLARKGFDRISHYPYRWFTLLEVPCSYHVFPDLMQLTGEREQAGLVFLPEKLHSVRNYRYEVPKGEEEKKGVMRMFKYETFDPIFGKGSCNIRPAFRGKTTFISSAEIPLINEAMNYALFRCQRSIVYFEENNFDVIEYLKHGSLKDALHDRSLSPEELRNIIQKKSEELCMSIMLNVKSDSFLKFHHDILKKNSFKEVAWEEYCQQFYQSFGLRLDSLAERWYGSNRLPLFDIRDARAIEYGERDDDVMFSFKVFNRGDVPGLIATTDLRVWTIPPHEGRMITARGRGKNFNFYRIEAPLAQNLPDSWKLSLEKDVRGWVDTATRVVRVDSSVFFQNRNADEIIVDNEAPGFRVVKSKDFNLLSLLRKDEGRPEYDAKYSRQTTWTPVINGGFYGFPIRSAYVKQAGTGKQKVEWSTELPREGKYEVFFHYAKPTYIDMDRKQEFYYSIFDGNGEHEVVAFVNGDDVGWISLGVFDFTKEARVTLSDRDRKEQIKRNNRVISQELVADAVKWVWLKE</sequence>
<evidence type="ECO:0000313" key="4">
    <source>
        <dbReference type="Proteomes" id="UP000646484"/>
    </source>
</evidence>
<name>A0ABR7D4R6_9BACT</name>
<dbReference type="RefSeq" id="WP_186977746.1">
    <property type="nucleotide sequence ID" value="NZ_JACOOH010000008.1"/>
</dbReference>
<protein>
    <recommendedName>
        <fullName evidence="2">Golvesin/Xly CBD-like domain-containing protein</fullName>
    </recommendedName>
</protein>
<dbReference type="InterPro" id="IPR033803">
    <property type="entry name" value="CBD-like_Golvesin-Xly"/>
</dbReference>
<feature type="transmembrane region" description="Helical" evidence="1">
    <location>
        <begin position="229"/>
        <end position="254"/>
    </location>
</feature>
<evidence type="ECO:0000313" key="3">
    <source>
        <dbReference type="EMBL" id="MBC5622874.1"/>
    </source>
</evidence>
<feature type="transmembrane region" description="Helical" evidence="1">
    <location>
        <begin position="266"/>
        <end position="286"/>
    </location>
</feature>
<dbReference type="Pfam" id="PF25275">
    <property type="entry name" value="Golvesin_C"/>
    <property type="match status" value="1"/>
</dbReference>
<comment type="caution">
    <text evidence="3">The sequence shown here is derived from an EMBL/GenBank/DDBJ whole genome shotgun (WGS) entry which is preliminary data.</text>
</comment>
<feature type="transmembrane region" description="Helical" evidence="1">
    <location>
        <begin position="21"/>
        <end position="39"/>
    </location>
</feature>